<dbReference type="RefSeq" id="XP_024336469.1">
    <property type="nucleotide sequence ID" value="XM_024486319.1"/>
</dbReference>
<organism evidence="2 3">
    <name type="scientific">Postia placenta MAD-698-R-SB12</name>
    <dbReference type="NCBI Taxonomy" id="670580"/>
    <lineage>
        <taxon>Eukaryota</taxon>
        <taxon>Fungi</taxon>
        <taxon>Dikarya</taxon>
        <taxon>Basidiomycota</taxon>
        <taxon>Agaricomycotina</taxon>
        <taxon>Agaricomycetes</taxon>
        <taxon>Polyporales</taxon>
        <taxon>Adustoporiaceae</taxon>
        <taxon>Rhodonia</taxon>
    </lineage>
</organism>
<dbReference type="AlphaFoldDB" id="A0A1X6MTI5"/>
<evidence type="ECO:0000313" key="2">
    <source>
        <dbReference type="EMBL" id="OSX59675.1"/>
    </source>
</evidence>
<dbReference type="GeneID" id="36331268"/>
<dbReference type="EMBL" id="KZ110601">
    <property type="protein sequence ID" value="OSX59675.1"/>
    <property type="molecule type" value="Genomic_DNA"/>
</dbReference>
<reference evidence="2 3" key="1">
    <citation type="submission" date="2017-04" db="EMBL/GenBank/DDBJ databases">
        <title>Genome Sequence of the Model Brown-Rot Fungus Postia placenta SB12.</title>
        <authorList>
            <consortium name="DOE Joint Genome Institute"/>
            <person name="Gaskell J."/>
            <person name="Kersten P."/>
            <person name="Larrondo L.F."/>
            <person name="Canessa P."/>
            <person name="Martinez D."/>
            <person name="Hibbett D."/>
            <person name="Schmoll M."/>
            <person name="Kubicek C.P."/>
            <person name="Martinez A.T."/>
            <person name="Yadav J."/>
            <person name="Master E."/>
            <person name="Magnuson J.K."/>
            <person name="James T."/>
            <person name="Yaver D."/>
            <person name="Berka R."/>
            <person name="Labutti K."/>
            <person name="Lipzen A."/>
            <person name="Aerts A."/>
            <person name="Barry K."/>
            <person name="Henrissat B."/>
            <person name="Blanchette R."/>
            <person name="Grigoriev I."/>
            <person name="Cullen D."/>
        </authorList>
    </citation>
    <scope>NUCLEOTIDE SEQUENCE [LARGE SCALE GENOMIC DNA]</scope>
    <source>
        <strain evidence="2 3">MAD-698-R-SB12</strain>
    </source>
</reference>
<dbReference type="PANTHER" id="PTHR35020">
    <property type="entry name" value="N-ACETYLGLUCOSAMINE-INDUCED PROTEIN 1"/>
    <property type="match status" value="1"/>
</dbReference>
<dbReference type="GO" id="GO:0006044">
    <property type="term" value="P:N-acetylglucosamine metabolic process"/>
    <property type="evidence" value="ECO:0007669"/>
    <property type="project" value="TreeGrafter"/>
</dbReference>
<proteinExistence type="predicted"/>
<sequence length="301" mass="34012">MSATSTLPTALTPENVPLRSGPPTREELLVYYPAKFTWEQLKTFINSGDLGLLKRDKKLQQRYDQWSAGIRKQYGSMVNYLLTHRLQWGKRDSLSMLHSQLDNAEPHSNGIPSMNGTTAAENLETAPGELPLIPAGAPSYFTADTPQGLISIIMNDWPYSVPPEIEHTLVWTRLPILPPALPPSIEKRLLQDGLWGFTGSLTPPPSPDRIPEYLPALAEWGVTLDSLVRSPPGTEEEETLVKKMGEHVDKFVKMRWKESEWETAWFVNPPRLQSVPGLAHIHVFARYKSREETQEWIAARK</sequence>
<feature type="region of interest" description="Disordered" evidence="1">
    <location>
        <begin position="1"/>
        <end position="23"/>
    </location>
</feature>
<evidence type="ECO:0000313" key="3">
    <source>
        <dbReference type="Proteomes" id="UP000194127"/>
    </source>
</evidence>
<accession>A0A1X6MTI5</accession>
<dbReference type="PANTHER" id="PTHR35020:SF2">
    <property type="entry name" value="N-ACETYLGLUCOSAMINE-INDUCED PROTEIN 1"/>
    <property type="match status" value="1"/>
</dbReference>
<protein>
    <submittedName>
        <fullName evidence="2">Uncharacterized protein</fullName>
    </submittedName>
</protein>
<name>A0A1X6MTI5_9APHY</name>
<dbReference type="STRING" id="670580.A0A1X6MTI5"/>
<dbReference type="GO" id="GO:0005737">
    <property type="term" value="C:cytoplasm"/>
    <property type="evidence" value="ECO:0007669"/>
    <property type="project" value="TreeGrafter"/>
</dbReference>
<evidence type="ECO:0000256" key="1">
    <source>
        <dbReference type="SAM" id="MobiDB-lite"/>
    </source>
</evidence>
<dbReference type="OrthoDB" id="498286at2759"/>
<dbReference type="Pfam" id="PF12239">
    <property type="entry name" value="DUF3605"/>
    <property type="match status" value="2"/>
</dbReference>
<dbReference type="Proteomes" id="UP000194127">
    <property type="component" value="Unassembled WGS sequence"/>
</dbReference>
<keyword evidence="3" id="KW-1185">Reference proteome</keyword>
<gene>
    <name evidence="2" type="ORF">POSPLADRAFT_1149549</name>
</gene>
<dbReference type="InterPro" id="IPR022036">
    <property type="entry name" value="DUF3605"/>
</dbReference>